<dbReference type="EMBL" id="JAKOGI010000235">
    <property type="protein sequence ID" value="KAJ8438974.1"/>
    <property type="molecule type" value="Genomic_DNA"/>
</dbReference>
<feature type="region of interest" description="Disordered" evidence="5">
    <location>
        <begin position="1"/>
        <end position="27"/>
    </location>
</feature>
<dbReference type="InterPro" id="IPR036093">
    <property type="entry name" value="NAC_dom_sf"/>
</dbReference>
<dbReference type="SUPFAM" id="SSF101941">
    <property type="entry name" value="NAC domain"/>
    <property type="match status" value="1"/>
</dbReference>
<keyword evidence="1" id="KW-0805">Transcription regulation</keyword>
<evidence type="ECO:0000256" key="3">
    <source>
        <dbReference type="ARBA" id="ARBA00023163"/>
    </source>
</evidence>
<evidence type="ECO:0000256" key="4">
    <source>
        <dbReference type="ARBA" id="ARBA00023242"/>
    </source>
</evidence>
<feature type="region of interest" description="Disordered" evidence="5">
    <location>
        <begin position="214"/>
        <end position="282"/>
    </location>
</feature>
<feature type="compositionally biased region" description="Basic and acidic residues" evidence="5">
    <location>
        <begin position="247"/>
        <end position="259"/>
    </location>
</feature>
<gene>
    <name evidence="7" type="ORF">Cgig2_018885</name>
</gene>
<feature type="domain" description="NAC" evidence="6">
    <location>
        <begin position="37"/>
        <end position="207"/>
    </location>
</feature>
<evidence type="ECO:0000313" key="7">
    <source>
        <dbReference type="EMBL" id="KAJ8438974.1"/>
    </source>
</evidence>
<feature type="compositionally biased region" description="Polar residues" evidence="5">
    <location>
        <begin position="260"/>
        <end position="276"/>
    </location>
</feature>
<keyword evidence="4" id="KW-0539">Nucleus</keyword>
<dbReference type="PANTHER" id="PTHR31719">
    <property type="entry name" value="NAC TRANSCRIPTION FACTOR 56"/>
    <property type="match status" value="1"/>
</dbReference>
<protein>
    <recommendedName>
        <fullName evidence="6">NAC domain-containing protein</fullName>
    </recommendedName>
</protein>
<dbReference type="Proteomes" id="UP001153076">
    <property type="component" value="Unassembled WGS sequence"/>
</dbReference>
<sequence>MLPSRILEKGKGKIALSSNSEEGDDNESWEWEDIRNIPTGYRFEPDDEQLLTYYLKPKLEHNQLPPNFMHEIDLYRPGCPDVNPQCLTAKYAGHEEKWYFFTPRDRKYPNGKRPNRASGTGYWKATAAIRDIHRSTGNKELLGHRSSLVFYQGNPPGRKTNWLMQEFSVGNHLIRKTATPAVDRPNASWPPKRMKLDEWVLCIIYINERSENKQKKSREVNFSMNESEPVVQGDADHQGENHSGGSENHHNRNYQDHESGSSNADNIGYNNNTASQPPLDDWMMQWGFPNPSEGLILKDNYCTNDPGNDNMATSIGDIAAGAVQGSSFEGLGVNVPFPTQGGDDNAKQVVQEHHCGGAPVVAENFVCDDYPLDSVLSTEDCLEWLQDLGDEDDDPIIPRERKRGIVSDAIGTILTARGQNAIKHSVWKERKIMTAIQIPPSTEVGYTNLSQQTEQALMHLKQRSLTIKGLNGREETDKSACVHTKGVIMQRKSSTLPTVGVHNEEEQVEHIQ</sequence>
<evidence type="ECO:0000256" key="2">
    <source>
        <dbReference type="ARBA" id="ARBA00023125"/>
    </source>
</evidence>
<dbReference type="GO" id="GO:0006355">
    <property type="term" value="P:regulation of DNA-templated transcription"/>
    <property type="evidence" value="ECO:0007669"/>
    <property type="project" value="InterPro"/>
</dbReference>
<evidence type="ECO:0000259" key="6">
    <source>
        <dbReference type="PROSITE" id="PS51005"/>
    </source>
</evidence>
<dbReference type="AlphaFoldDB" id="A0A9Q1QEN7"/>
<evidence type="ECO:0000313" key="8">
    <source>
        <dbReference type="Proteomes" id="UP001153076"/>
    </source>
</evidence>
<keyword evidence="3" id="KW-0804">Transcription</keyword>
<dbReference type="PROSITE" id="PS51005">
    <property type="entry name" value="NAC"/>
    <property type="match status" value="1"/>
</dbReference>
<accession>A0A9Q1QEN7</accession>
<keyword evidence="2" id="KW-0238">DNA-binding</keyword>
<comment type="caution">
    <text evidence="7">The sequence shown here is derived from an EMBL/GenBank/DDBJ whole genome shotgun (WGS) entry which is preliminary data.</text>
</comment>
<keyword evidence="8" id="KW-1185">Reference proteome</keyword>
<dbReference type="Gene3D" id="2.170.150.80">
    <property type="entry name" value="NAC domain"/>
    <property type="match status" value="1"/>
</dbReference>
<reference evidence="7" key="1">
    <citation type="submission" date="2022-04" db="EMBL/GenBank/DDBJ databases">
        <title>Carnegiea gigantea Genome sequencing and assembly v2.</title>
        <authorList>
            <person name="Copetti D."/>
            <person name="Sanderson M.J."/>
            <person name="Burquez A."/>
            <person name="Wojciechowski M.F."/>
        </authorList>
    </citation>
    <scope>NUCLEOTIDE SEQUENCE</scope>
    <source>
        <strain evidence="7">SGP5-SGP5p</strain>
        <tissue evidence="7">Aerial part</tissue>
    </source>
</reference>
<organism evidence="7 8">
    <name type="scientific">Carnegiea gigantea</name>
    <dbReference type="NCBI Taxonomy" id="171969"/>
    <lineage>
        <taxon>Eukaryota</taxon>
        <taxon>Viridiplantae</taxon>
        <taxon>Streptophyta</taxon>
        <taxon>Embryophyta</taxon>
        <taxon>Tracheophyta</taxon>
        <taxon>Spermatophyta</taxon>
        <taxon>Magnoliopsida</taxon>
        <taxon>eudicotyledons</taxon>
        <taxon>Gunneridae</taxon>
        <taxon>Pentapetalae</taxon>
        <taxon>Caryophyllales</taxon>
        <taxon>Cactineae</taxon>
        <taxon>Cactaceae</taxon>
        <taxon>Cactoideae</taxon>
        <taxon>Echinocereeae</taxon>
        <taxon>Carnegiea</taxon>
    </lineage>
</organism>
<feature type="compositionally biased region" description="Basic and acidic residues" evidence="5">
    <location>
        <begin position="1"/>
        <end position="11"/>
    </location>
</feature>
<name>A0A9Q1QEN7_9CARY</name>
<dbReference type="Pfam" id="PF02365">
    <property type="entry name" value="NAM"/>
    <property type="match status" value="1"/>
</dbReference>
<proteinExistence type="predicted"/>
<evidence type="ECO:0000256" key="1">
    <source>
        <dbReference type="ARBA" id="ARBA00023015"/>
    </source>
</evidence>
<dbReference type="PANTHER" id="PTHR31719:SF179">
    <property type="entry name" value="OS08G0148400 PROTEIN"/>
    <property type="match status" value="1"/>
</dbReference>
<evidence type="ECO:0000256" key="5">
    <source>
        <dbReference type="SAM" id="MobiDB-lite"/>
    </source>
</evidence>
<dbReference type="InterPro" id="IPR003441">
    <property type="entry name" value="NAC-dom"/>
</dbReference>
<dbReference type="GO" id="GO:0003677">
    <property type="term" value="F:DNA binding"/>
    <property type="evidence" value="ECO:0007669"/>
    <property type="project" value="UniProtKB-KW"/>
</dbReference>